<dbReference type="GO" id="GO:0000324">
    <property type="term" value="C:fungal-type vacuole"/>
    <property type="evidence" value="ECO:0007669"/>
    <property type="project" value="TreeGrafter"/>
</dbReference>
<evidence type="ECO:0000256" key="4">
    <source>
        <dbReference type="ARBA" id="ARBA00014458"/>
    </source>
</evidence>
<evidence type="ECO:0000256" key="8">
    <source>
        <dbReference type="ARBA" id="ARBA00022968"/>
    </source>
</evidence>
<gene>
    <name evidence="14" type="ORF">CANINC_002695</name>
</gene>
<evidence type="ECO:0000313" key="15">
    <source>
        <dbReference type="Proteomes" id="UP000307173"/>
    </source>
</evidence>
<reference evidence="14 15" key="1">
    <citation type="journal article" date="2019" name="Front. Genet.">
        <title>Whole-Genome Sequencing of the Opportunistic Yeast Pathogen Candida inconspicua Uncovers Its Hybrid Origin.</title>
        <authorList>
            <person name="Mixao V."/>
            <person name="Hansen A.P."/>
            <person name="Saus E."/>
            <person name="Boekhout T."/>
            <person name="Lass-Florl C."/>
            <person name="Gabaldon T."/>
        </authorList>
    </citation>
    <scope>NUCLEOTIDE SEQUENCE [LARGE SCALE GENOMIC DNA]</scope>
    <source>
        <strain evidence="14 15">CBS 180</strain>
    </source>
</reference>
<comment type="catalytic activity">
    <reaction evidence="12">
        <text>[phosphate](n+1) + n H2O = (n+1) phosphate + n H(+)</text>
        <dbReference type="Rhea" id="RHEA:22452"/>
        <dbReference type="Rhea" id="RHEA-COMP:14280"/>
        <dbReference type="ChEBI" id="CHEBI:15377"/>
        <dbReference type="ChEBI" id="CHEBI:15378"/>
        <dbReference type="ChEBI" id="CHEBI:16838"/>
        <dbReference type="ChEBI" id="CHEBI:43474"/>
        <dbReference type="EC" id="3.6.1.10"/>
    </reaction>
</comment>
<comment type="similarity">
    <text evidence="2">Belongs to the endopolyphosphatase PPN1 family.</text>
</comment>
<proteinExistence type="inferred from homology"/>
<dbReference type="GO" id="GO:0004309">
    <property type="term" value="F:exopolyphosphatase activity"/>
    <property type="evidence" value="ECO:0007669"/>
    <property type="project" value="TreeGrafter"/>
</dbReference>
<evidence type="ECO:0000256" key="3">
    <source>
        <dbReference type="ARBA" id="ARBA00012459"/>
    </source>
</evidence>
<evidence type="ECO:0000256" key="10">
    <source>
        <dbReference type="ARBA" id="ARBA00023136"/>
    </source>
</evidence>
<dbReference type="GO" id="GO:0006798">
    <property type="term" value="P:polyphosphate catabolic process"/>
    <property type="evidence" value="ECO:0007669"/>
    <property type="project" value="TreeGrafter"/>
</dbReference>
<keyword evidence="6 13" id="KW-0812">Transmembrane</keyword>
<evidence type="ECO:0000256" key="12">
    <source>
        <dbReference type="PIRNR" id="PIRNR027093"/>
    </source>
</evidence>
<keyword evidence="5 12" id="KW-0926">Vacuole</keyword>
<keyword evidence="11" id="KW-0325">Glycoprotein</keyword>
<comment type="subcellular location">
    <subcellularLocation>
        <location evidence="1">Vacuole membrane</location>
        <topology evidence="1">Single-pass type II membrane protein</topology>
    </subcellularLocation>
</comment>
<dbReference type="PANTHER" id="PTHR10340">
    <property type="entry name" value="SPHINGOMYELIN PHOSPHODIESTERASE"/>
    <property type="match status" value="1"/>
</dbReference>
<keyword evidence="10 12" id="KW-0472">Membrane</keyword>
<evidence type="ECO:0000256" key="13">
    <source>
        <dbReference type="SAM" id="Phobius"/>
    </source>
</evidence>
<dbReference type="PANTHER" id="PTHR10340:SF55">
    <property type="entry name" value="ENDOPOLYPHOSPHATASE"/>
    <property type="match status" value="1"/>
</dbReference>
<dbReference type="GO" id="GO:0008081">
    <property type="term" value="F:phosphoric diester hydrolase activity"/>
    <property type="evidence" value="ECO:0007669"/>
    <property type="project" value="TreeGrafter"/>
</dbReference>
<evidence type="ECO:0000256" key="5">
    <source>
        <dbReference type="ARBA" id="ARBA00022554"/>
    </source>
</evidence>
<sequence>MIALGEKNEKDTCVSCAIDSADSTRSKFILRKKVILILISIGLILIGYSYSSKDDTINVQELESVADKDDIVTHLQKLHLTPNHSVKILSTKSDGTVTKEKILHGRFLHLTDMHLDEYSVTGGAIRKQCHKKVSTITDEEDICHKYGDSLSGCDSPMELYSATLNWIKENLKDHIDFVIWTGDNIRHDSDRNHPRTEYEIFDMNERASNDVLRTFMDDGEEDVDPHDRRVKVVPSLGNNDVYPHNLFAPGPTLQTREMFKIWRHFVPNDQMHTFDRGAYFFSEVIPGRLVVLSINTLYWFNSNPLNDNCDGRKQPGFQLFLWLGATLKECRRRGLKVWLSGHVPPIPKNIHHSCYAKISVWMHEYRDIIIGGVWGHMNIDHWVPLDSVAAWKSIENRLLTLGVLKEGETLPYIDYDTQPEVSEFDKEKENENEGIQRFETVQDLYNALGINIDDESDTPFNTFSDRFLGAPKNKVDYLESVRDSMYSKLKWRSKGGQNLERYAIAHISSSVLPTYNPGMRVWEYNITEFISKNENELLSTSIASRLYHRLLNFWRKNENSQYVHLQECNWSQFFKDLEKELDDEAKLTRLVSEMEDSSDTISKQEYIDIMSPKKDKTIPNIMPKNTPLGPAYTYQTFSPERYVQYYIDLNEVNYGKTKIDDWKFQYKVHYETDENGGMDSLLVSDWIKQGRKYAKAAKTDEIKEDETTITRFKRLWDKYVDRAFISSGYQFLNLD</sequence>
<keyword evidence="7 12" id="KW-0378">Hydrolase</keyword>
<dbReference type="Proteomes" id="UP000307173">
    <property type="component" value="Unassembled WGS sequence"/>
</dbReference>
<keyword evidence="8" id="KW-0735">Signal-anchor</keyword>
<dbReference type="InterPro" id="IPR029052">
    <property type="entry name" value="Metallo-depent_PP-like"/>
</dbReference>
<evidence type="ECO:0000256" key="11">
    <source>
        <dbReference type="ARBA" id="ARBA00023180"/>
    </source>
</evidence>
<evidence type="ECO:0000313" key="14">
    <source>
        <dbReference type="EMBL" id="TID28103.1"/>
    </source>
</evidence>
<dbReference type="AlphaFoldDB" id="A0A4T0X0X8"/>
<dbReference type="GO" id="GO:0005774">
    <property type="term" value="C:vacuolar membrane"/>
    <property type="evidence" value="ECO:0007669"/>
    <property type="project" value="UniProtKB-SubCell"/>
</dbReference>
<dbReference type="PIRSF" id="PIRSF027093">
    <property type="entry name" value="EndopolyPtase_N1"/>
    <property type="match status" value="1"/>
</dbReference>
<keyword evidence="15" id="KW-1185">Reference proteome</keyword>
<dbReference type="SUPFAM" id="SSF56300">
    <property type="entry name" value="Metallo-dependent phosphatases"/>
    <property type="match status" value="1"/>
</dbReference>
<comment type="function">
    <text evidence="12">Catalyzes the hydrolysis of inorganic polyphosphate (polyP) chains of many hundreds of phosphate residues into shorter lengths.</text>
</comment>
<feature type="transmembrane region" description="Helical" evidence="13">
    <location>
        <begin position="34"/>
        <end position="51"/>
    </location>
</feature>
<dbReference type="GO" id="GO:0000298">
    <property type="term" value="F:endopolyphosphatase activity"/>
    <property type="evidence" value="ECO:0007669"/>
    <property type="project" value="UniProtKB-EC"/>
</dbReference>
<evidence type="ECO:0000256" key="1">
    <source>
        <dbReference type="ARBA" id="ARBA00004576"/>
    </source>
</evidence>
<dbReference type="InterPro" id="IPR012358">
    <property type="entry name" value="EndopolyPtase_N1"/>
</dbReference>
<protein>
    <recommendedName>
        <fullName evidence="4 12">Endopolyphosphatase</fullName>
        <ecNumber evidence="3 12">3.6.1.10</ecNumber>
    </recommendedName>
</protein>
<evidence type="ECO:0000256" key="7">
    <source>
        <dbReference type="ARBA" id="ARBA00022801"/>
    </source>
</evidence>
<accession>A0A4T0X0X8</accession>
<dbReference type="EMBL" id="SELW01000417">
    <property type="protein sequence ID" value="TID28103.1"/>
    <property type="molecule type" value="Genomic_DNA"/>
</dbReference>
<comment type="caution">
    <text evidence="14">The sequence shown here is derived from an EMBL/GenBank/DDBJ whole genome shotgun (WGS) entry which is preliminary data.</text>
</comment>
<dbReference type="STRING" id="52247.A0A4T0X0X8"/>
<organism evidence="14 15">
    <name type="scientific">Pichia inconspicua</name>
    <dbReference type="NCBI Taxonomy" id="52247"/>
    <lineage>
        <taxon>Eukaryota</taxon>
        <taxon>Fungi</taxon>
        <taxon>Dikarya</taxon>
        <taxon>Ascomycota</taxon>
        <taxon>Saccharomycotina</taxon>
        <taxon>Pichiomycetes</taxon>
        <taxon>Pichiales</taxon>
        <taxon>Pichiaceae</taxon>
        <taxon>Pichia</taxon>
    </lineage>
</organism>
<name>A0A4T0X0X8_9ASCO</name>
<dbReference type="EC" id="3.6.1.10" evidence="3 12"/>
<evidence type="ECO:0000256" key="6">
    <source>
        <dbReference type="ARBA" id="ARBA00022692"/>
    </source>
</evidence>
<evidence type="ECO:0000256" key="9">
    <source>
        <dbReference type="ARBA" id="ARBA00022989"/>
    </source>
</evidence>
<dbReference type="OrthoDB" id="348678at2759"/>
<evidence type="ECO:0000256" key="2">
    <source>
        <dbReference type="ARBA" id="ARBA00010399"/>
    </source>
</evidence>
<keyword evidence="9 13" id="KW-1133">Transmembrane helix</keyword>